<dbReference type="EMBL" id="CDHN01000011">
    <property type="protein sequence ID" value="CEJ95266.1"/>
    <property type="molecule type" value="Genomic_DNA"/>
</dbReference>
<dbReference type="CDD" id="cd00067">
    <property type="entry name" value="GAL4"/>
    <property type="match status" value="1"/>
</dbReference>
<dbReference type="InterPro" id="IPR036864">
    <property type="entry name" value="Zn2-C6_fun-type_DNA-bd_sf"/>
</dbReference>
<sequence length="476" mass="53733">MPGVPSNRGCDACKNDRKRCDKQLPACSRCARRGIPCIGNGKLRYKFKIERQFPQNNATVSQLQGFSETQGLCWMPVRTLDSNVDRLVAAYSSLLMTKNAKYSLNCFGQLFACIPSRLGADDVLDLSADAFLEGLVGIWAPSPKQRVKAMTKHGVALRCLRNALYNPALAKSPYTLYATILFMISRNWFSKDCAAHVSHMEGIAYLLNTSARDEWTCQDDNLRVCIIYPAAIEAIVNPKIKVSQWYKFRDTPAFGPHQPLHEHHGQPVQSLTLSAILDFPRLLDEPERNQGTILAEYMRLRYEYPVILKRLNALRNAMDSMGPRRNLVAAQVQLETACIYMLSYTLILNAFLAALDPLNTTLHHESIELASEAIRLSKESGSHLPARMGFVPWALLAAWATASDENVTRTVVRMIQQRDVYDVYYADLAYIRMFRSLQQRILMLRLSTIKSLCCAEESSTTRKEKISLNWGRNGPS</sequence>
<organism evidence="3 4">
    <name type="scientific">[Torrubiella] hemipterigena</name>
    <dbReference type="NCBI Taxonomy" id="1531966"/>
    <lineage>
        <taxon>Eukaryota</taxon>
        <taxon>Fungi</taxon>
        <taxon>Dikarya</taxon>
        <taxon>Ascomycota</taxon>
        <taxon>Pezizomycotina</taxon>
        <taxon>Sordariomycetes</taxon>
        <taxon>Hypocreomycetidae</taxon>
        <taxon>Hypocreales</taxon>
        <taxon>Clavicipitaceae</taxon>
        <taxon>Clavicipitaceae incertae sedis</taxon>
        <taxon>'Torrubiella' clade</taxon>
    </lineage>
</organism>
<proteinExistence type="predicted"/>
<evidence type="ECO:0000259" key="2">
    <source>
        <dbReference type="PROSITE" id="PS50048"/>
    </source>
</evidence>
<dbReference type="OrthoDB" id="4314040at2759"/>
<dbReference type="STRING" id="1531966.A0A0A1TE26"/>
<gene>
    <name evidence="3" type="ORF">VHEMI10756</name>
</gene>
<dbReference type="PANTHER" id="PTHR38111">
    <property type="entry name" value="ZN(2)-C6 FUNGAL-TYPE DOMAIN-CONTAINING PROTEIN-RELATED"/>
    <property type="match status" value="1"/>
</dbReference>
<evidence type="ECO:0000313" key="4">
    <source>
        <dbReference type="Proteomes" id="UP000039046"/>
    </source>
</evidence>
<name>A0A0A1TE26_9HYPO</name>
<accession>A0A0A1TE26</accession>
<dbReference type="InterPro" id="IPR053178">
    <property type="entry name" value="Osmoadaptation_assoc"/>
</dbReference>
<dbReference type="SUPFAM" id="SSF57701">
    <property type="entry name" value="Zn2/Cys6 DNA-binding domain"/>
    <property type="match status" value="1"/>
</dbReference>
<keyword evidence="4" id="KW-1185">Reference proteome</keyword>
<dbReference type="InterPro" id="IPR001138">
    <property type="entry name" value="Zn2Cys6_DnaBD"/>
</dbReference>
<dbReference type="GO" id="GO:0000981">
    <property type="term" value="F:DNA-binding transcription factor activity, RNA polymerase II-specific"/>
    <property type="evidence" value="ECO:0007669"/>
    <property type="project" value="InterPro"/>
</dbReference>
<evidence type="ECO:0000256" key="1">
    <source>
        <dbReference type="ARBA" id="ARBA00023242"/>
    </source>
</evidence>
<dbReference type="GO" id="GO:0008270">
    <property type="term" value="F:zinc ion binding"/>
    <property type="evidence" value="ECO:0007669"/>
    <property type="project" value="InterPro"/>
</dbReference>
<feature type="domain" description="Zn(2)-C6 fungal-type" evidence="2">
    <location>
        <begin position="9"/>
        <end position="37"/>
    </location>
</feature>
<dbReference type="HOGENOM" id="CLU_019524_2_0_1"/>
<dbReference type="PROSITE" id="PS50048">
    <property type="entry name" value="ZN2_CY6_FUNGAL_2"/>
    <property type="match status" value="1"/>
</dbReference>
<dbReference type="Gene3D" id="4.10.240.10">
    <property type="entry name" value="Zn(2)-C6 fungal-type DNA-binding domain"/>
    <property type="match status" value="1"/>
</dbReference>
<dbReference type="Pfam" id="PF00172">
    <property type="entry name" value="Zn_clus"/>
    <property type="match status" value="1"/>
</dbReference>
<dbReference type="PROSITE" id="PS00463">
    <property type="entry name" value="ZN2_CY6_FUNGAL_1"/>
    <property type="match status" value="1"/>
</dbReference>
<dbReference type="AlphaFoldDB" id="A0A0A1TE26"/>
<protein>
    <recommendedName>
        <fullName evidence="2">Zn(2)-C6 fungal-type domain-containing protein</fullName>
    </recommendedName>
</protein>
<dbReference type="Proteomes" id="UP000039046">
    <property type="component" value="Unassembled WGS sequence"/>
</dbReference>
<keyword evidence="1" id="KW-0539">Nucleus</keyword>
<dbReference type="SMART" id="SM00066">
    <property type="entry name" value="GAL4"/>
    <property type="match status" value="1"/>
</dbReference>
<dbReference type="PANTHER" id="PTHR38111:SF11">
    <property type="entry name" value="TRANSCRIPTION FACTOR DOMAIN-CONTAINING PROTEIN-RELATED"/>
    <property type="match status" value="1"/>
</dbReference>
<evidence type="ECO:0000313" key="3">
    <source>
        <dbReference type="EMBL" id="CEJ95266.1"/>
    </source>
</evidence>
<reference evidence="3 4" key="1">
    <citation type="journal article" date="2015" name="Genome Announc.">
        <title>Draft Genome Sequence and Gene Annotation of the Entomopathogenic Fungus Verticillium hemipterigenum.</title>
        <authorList>
            <person name="Horn F."/>
            <person name="Habel A."/>
            <person name="Scharf D.H."/>
            <person name="Dworschak J."/>
            <person name="Brakhage A.A."/>
            <person name="Guthke R."/>
            <person name="Hertweck C."/>
            <person name="Linde J."/>
        </authorList>
    </citation>
    <scope>NUCLEOTIDE SEQUENCE [LARGE SCALE GENOMIC DNA]</scope>
</reference>